<dbReference type="KEGG" id="psez:HME7025_00744"/>
<evidence type="ECO:0000256" key="3">
    <source>
        <dbReference type="ARBA" id="ARBA00022989"/>
    </source>
</evidence>
<accession>A0A2S2DTB3</accession>
<organism evidence="6 7">
    <name type="scientific">Aquirufa nivalisilvae</name>
    <dbReference type="NCBI Taxonomy" id="2516557"/>
    <lineage>
        <taxon>Bacteria</taxon>
        <taxon>Pseudomonadati</taxon>
        <taxon>Bacteroidota</taxon>
        <taxon>Cytophagia</taxon>
        <taxon>Cytophagales</taxon>
        <taxon>Flectobacillaceae</taxon>
        <taxon>Aquirufa</taxon>
    </lineage>
</organism>
<comment type="subcellular location">
    <subcellularLocation>
        <location evidence="1">Membrane</location>
        <topology evidence="1">Multi-pass membrane protein</topology>
    </subcellularLocation>
</comment>
<dbReference type="InterPro" id="IPR002657">
    <property type="entry name" value="BilAc:Na_symport/Acr3"/>
</dbReference>
<dbReference type="EMBL" id="CP029346">
    <property type="protein sequence ID" value="AWL08615.1"/>
    <property type="molecule type" value="Genomic_DNA"/>
</dbReference>
<evidence type="ECO:0000256" key="4">
    <source>
        <dbReference type="ARBA" id="ARBA00023136"/>
    </source>
</evidence>
<dbReference type="Gene3D" id="1.20.1530.20">
    <property type="match status" value="1"/>
</dbReference>
<feature type="transmembrane region" description="Helical" evidence="5">
    <location>
        <begin position="73"/>
        <end position="94"/>
    </location>
</feature>
<name>A0A2S2DTB3_9BACT</name>
<feature type="transmembrane region" description="Helical" evidence="5">
    <location>
        <begin position="131"/>
        <end position="150"/>
    </location>
</feature>
<keyword evidence="2 5" id="KW-0812">Transmembrane</keyword>
<keyword evidence="3 5" id="KW-1133">Transmembrane helix</keyword>
<feature type="transmembrane region" description="Helical" evidence="5">
    <location>
        <begin position="255"/>
        <end position="279"/>
    </location>
</feature>
<dbReference type="AlphaFoldDB" id="A0A2S2DTB3"/>
<dbReference type="GO" id="GO:0016020">
    <property type="term" value="C:membrane"/>
    <property type="evidence" value="ECO:0007669"/>
    <property type="project" value="UniProtKB-SubCell"/>
</dbReference>
<feature type="transmembrane region" description="Helical" evidence="5">
    <location>
        <begin position="232"/>
        <end position="249"/>
    </location>
</feature>
<keyword evidence="7" id="KW-1185">Reference proteome</keyword>
<feature type="transmembrane region" description="Helical" evidence="5">
    <location>
        <begin position="162"/>
        <end position="183"/>
    </location>
</feature>
<evidence type="ECO:0000313" key="7">
    <source>
        <dbReference type="Proteomes" id="UP000245468"/>
    </source>
</evidence>
<feature type="transmembrane region" description="Helical" evidence="5">
    <location>
        <begin position="203"/>
        <end position="220"/>
    </location>
</feature>
<gene>
    <name evidence="6" type="ORF">HME7025_00744</name>
</gene>
<dbReference type="InterPro" id="IPR004710">
    <property type="entry name" value="Bilac:Na_transpt"/>
</dbReference>
<sequence>MPIRSNAVKVLNLDSVEKKASLIHSRKLYICFVYTPTMKKLISGISFSFWIIIAVIITLIYPSPFLGAGGIQFKIFIIPLLQLIMFGMGSTMGIHDFQEILKSPKAVLLGVFLHFSIMPLVGWGLTKVFDFPSEIAAGIILVGSMPCGLASNVMSYLAKANVALSLTLTSIATFLAPILTPFLMKTLAGQLIEIHFWDMVWEISKLILIPIVLGVIYNKLIGKRWTWFQKQLPLISMISIAFIIIIITANGRNSLLSVGPLLVLACLLHNTIGFVLGYWGGRATGLPEKDCRTIAIEVGLQNAGLASGLAMAMGKVATLGLPAAIFGPLMNINGSTLANYWKNK</sequence>
<evidence type="ECO:0000256" key="1">
    <source>
        <dbReference type="ARBA" id="ARBA00004141"/>
    </source>
</evidence>
<dbReference type="Pfam" id="PF01758">
    <property type="entry name" value="SBF"/>
    <property type="match status" value="1"/>
</dbReference>
<proteinExistence type="predicted"/>
<dbReference type="InterPro" id="IPR038770">
    <property type="entry name" value="Na+/solute_symporter_sf"/>
</dbReference>
<dbReference type="Proteomes" id="UP000245468">
    <property type="component" value="Chromosome"/>
</dbReference>
<feature type="transmembrane region" description="Helical" evidence="5">
    <location>
        <begin position="106"/>
        <end position="125"/>
    </location>
</feature>
<dbReference type="PANTHER" id="PTHR10361:SF28">
    <property type="entry name" value="P3 PROTEIN-RELATED"/>
    <property type="match status" value="1"/>
</dbReference>
<protein>
    <submittedName>
        <fullName evidence="6">Pantothenates transporter PanS</fullName>
    </submittedName>
</protein>
<reference evidence="7" key="1">
    <citation type="submission" date="2018-05" db="EMBL/GenBank/DDBJ databases">
        <title>Pseudarcicella sp. HME7025 Genome sequencing and assembly.</title>
        <authorList>
            <person name="Kim H."/>
            <person name="Kang H."/>
            <person name="Joh K."/>
        </authorList>
    </citation>
    <scope>NUCLEOTIDE SEQUENCE [LARGE SCALE GENOMIC DNA]</scope>
    <source>
        <strain evidence="7">HME7025</strain>
    </source>
</reference>
<dbReference type="PANTHER" id="PTHR10361">
    <property type="entry name" value="SODIUM-BILE ACID COTRANSPORTER"/>
    <property type="match status" value="1"/>
</dbReference>
<evidence type="ECO:0000256" key="2">
    <source>
        <dbReference type="ARBA" id="ARBA00022692"/>
    </source>
</evidence>
<feature type="transmembrane region" description="Helical" evidence="5">
    <location>
        <begin position="41"/>
        <end position="61"/>
    </location>
</feature>
<evidence type="ECO:0000313" key="6">
    <source>
        <dbReference type="EMBL" id="AWL08615.1"/>
    </source>
</evidence>
<evidence type="ECO:0000256" key="5">
    <source>
        <dbReference type="SAM" id="Phobius"/>
    </source>
</evidence>
<keyword evidence="4 5" id="KW-0472">Membrane</keyword>